<dbReference type="RefSeq" id="WP_140603273.1">
    <property type="nucleotide sequence ID" value="NZ_SAWY01000020.1"/>
</dbReference>
<proteinExistence type="predicted"/>
<comment type="caution">
    <text evidence="1">The sequence shown here is derived from an EMBL/GenBank/DDBJ whole genome shotgun (WGS) entry which is preliminary data.</text>
</comment>
<protein>
    <submittedName>
        <fullName evidence="1">Uncharacterized protein</fullName>
    </submittedName>
</protein>
<evidence type="ECO:0000313" key="2">
    <source>
        <dbReference type="Proteomes" id="UP000315303"/>
    </source>
</evidence>
<organism evidence="1 2">
    <name type="scientific">Litorilituus lipolyticus</name>
    <dbReference type="NCBI Taxonomy" id="2491017"/>
    <lineage>
        <taxon>Bacteria</taxon>
        <taxon>Pseudomonadati</taxon>
        <taxon>Pseudomonadota</taxon>
        <taxon>Gammaproteobacteria</taxon>
        <taxon>Alteromonadales</taxon>
        <taxon>Colwelliaceae</taxon>
        <taxon>Litorilituus</taxon>
    </lineage>
</organism>
<dbReference type="Proteomes" id="UP000315303">
    <property type="component" value="Unassembled WGS sequence"/>
</dbReference>
<name>A0A502KXE6_9GAMM</name>
<keyword evidence="2" id="KW-1185">Reference proteome</keyword>
<gene>
    <name evidence="1" type="ORF">EPA86_09835</name>
</gene>
<reference evidence="1 2" key="1">
    <citation type="submission" date="2019-01" db="EMBL/GenBank/DDBJ databases">
        <title>Litorilituus lipolytica sp. nov., isolated from intertidal sand of the Yellow Sea in China.</title>
        <authorList>
            <person name="Liu A."/>
        </authorList>
    </citation>
    <scope>NUCLEOTIDE SEQUENCE [LARGE SCALE GENOMIC DNA]</scope>
    <source>
        <strain evidence="1 2">RZ04</strain>
    </source>
</reference>
<dbReference type="EMBL" id="SAWY01000020">
    <property type="protein sequence ID" value="TPH15109.1"/>
    <property type="molecule type" value="Genomic_DNA"/>
</dbReference>
<evidence type="ECO:0000313" key="1">
    <source>
        <dbReference type="EMBL" id="TPH15109.1"/>
    </source>
</evidence>
<sequence length="77" mass="8611">MKITLLECISYVTLLSLATALNIDKVTAKQIDNITDGPYVRYVNNSDSLNFVWLCNGKINQRDIKSSSLERSLMSAV</sequence>
<dbReference type="AlphaFoldDB" id="A0A502KXE6"/>
<accession>A0A502KXE6</accession>